<proteinExistence type="inferred from homology"/>
<dbReference type="PROSITE" id="PS50056">
    <property type="entry name" value="TYR_PHOSPHATASE_2"/>
    <property type="match status" value="1"/>
</dbReference>
<dbReference type="PROSITE" id="PS50054">
    <property type="entry name" value="TYR_PHOSPHATASE_DUAL"/>
    <property type="match status" value="1"/>
</dbReference>
<evidence type="ECO:0000256" key="6">
    <source>
        <dbReference type="SAM" id="SignalP"/>
    </source>
</evidence>
<dbReference type="EMBL" id="JTDF01011487">
    <property type="protein sequence ID" value="KAF8563556.1"/>
    <property type="molecule type" value="Genomic_DNA"/>
</dbReference>
<dbReference type="Proteomes" id="UP000699462">
    <property type="component" value="Unassembled WGS sequence"/>
</dbReference>
<feature type="compositionally biased region" description="Polar residues" evidence="5">
    <location>
        <begin position="331"/>
        <end position="340"/>
    </location>
</feature>
<feature type="non-terminal residue" evidence="9">
    <location>
        <position position="1"/>
    </location>
</feature>
<dbReference type="InterPro" id="IPR020422">
    <property type="entry name" value="TYR_PHOSPHATASE_DUAL_dom"/>
</dbReference>
<gene>
    <name evidence="9" type="ORF">P879_09384</name>
</gene>
<evidence type="ECO:0000256" key="5">
    <source>
        <dbReference type="SAM" id="MobiDB-lite"/>
    </source>
</evidence>
<reference evidence="9 10" key="1">
    <citation type="submission" date="2019-07" db="EMBL/GenBank/DDBJ databases">
        <title>Annotation for the trematode Paragonimus westermani.</title>
        <authorList>
            <person name="Choi Y.-J."/>
        </authorList>
    </citation>
    <scope>NUCLEOTIDE SEQUENCE [LARGE SCALE GENOMIC DNA]</scope>
    <source>
        <strain evidence="9">180907_Pwestermani</strain>
    </source>
</reference>
<evidence type="ECO:0000256" key="2">
    <source>
        <dbReference type="ARBA" id="ARBA00013064"/>
    </source>
</evidence>
<feature type="domain" description="Tyrosine specific protein phosphatases" evidence="8">
    <location>
        <begin position="91"/>
        <end position="152"/>
    </location>
</feature>
<evidence type="ECO:0000256" key="4">
    <source>
        <dbReference type="ARBA" id="ARBA00022912"/>
    </source>
</evidence>
<organism evidence="9 10">
    <name type="scientific">Paragonimus westermani</name>
    <dbReference type="NCBI Taxonomy" id="34504"/>
    <lineage>
        <taxon>Eukaryota</taxon>
        <taxon>Metazoa</taxon>
        <taxon>Spiralia</taxon>
        <taxon>Lophotrochozoa</taxon>
        <taxon>Platyhelminthes</taxon>
        <taxon>Trematoda</taxon>
        <taxon>Digenea</taxon>
        <taxon>Plagiorchiida</taxon>
        <taxon>Troglotremata</taxon>
        <taxon>Troglotrematidae</taxon>
        <taxon>Paragonimus</taxon>
    </lineage>
</organism>
<keyword evidence="4" id="KW-0904">Protein phosphatase</keyword>
<sequence length="340" mass="38426">ETAIGIWLSFFSFCLYHVVHAIGPVRYNRVPSEMNEILPGLWLGSHPFKDEPNLIRVGIKSILTLDLTPLPVDAFKTFDKKFIYLIDEPGQDVLDILEDALMFIETSLQKGGVLVHCAMGVSRSATIVIAYVMRKNQIPYDTAFQLVTSKRPVYPNIGFVNQLKLFQVMGWRVVTDSRAYTQYAAMKKFNRSHMSAFEITLTSLLQFITAIHKLMQYSRIPHVCKQLTNVGSAGLFNTFNNSQSSVRHTLFSSADLVHHCLPERQTVCDYKDIETEPDLQGIDSVLIKGITLNEVPIPCTNNELFTDPLEWTRPYTHEVEGKGGTRIDPQPVSSQTQIES</sequence>
<dbReference type="OrthoDB" id="2017893at2759"/>
<dbReference type="InterPro" id="IPR000387">
    <property type="entry name" value="Tyr_Pase_dom"/>
</dbReference>
<dbReference type="InterPro" id="IPR016130">
    <property type="entry name" value="Tyr_Pase_AS"/>
</dbReference>
<protein>
    <recommendedName>
        <fullName evidence="2">protein-tyrosine-phosphatase</fullName>
        <ecNumber evidence="2">3.1.3.48</ecNumber>
    </recommendedName>
</protein>
<dbReference type="SUPFAM" id="SSF52799">
    <property type="entry name" value="(Phosphotyrosine protein) phosphatases II"/>
    <property type="match status" value="1"/>
</dbReference>
<accession>A0A8T0D850</accession>
<dbReference type="Pfam" id="PF00782">
    <property type="entry name" value="DSPc"/>
    <property type="match status" value="1"/>
</dbReference>
<dbReference type="PANTHER" id="PTHR45848">
    <property type="entry name" value="DUAL SPECIFICITY PROTEIN PHOSPHATASE 12 FAMILY MEMBER"/>
    <property type="match status" value="1"/>
</dbReference>
<feature type="signal peptide" evidence="6">
    <location>
        <begin position="1"/>
        <end position="21"/>
    </location>
</feature>
<feature type="region of interest" description="Disordered" evidence="5">
    <location>
        <begin position="318"/>
        <end position="340"/>
    </location>
</feature>
<comment type="caution">
    <text evidence="9">The sequence shown here is derived from an EMBL/GenBank/DDBJ whole genome shotgun (WGS) entry which is preliminary data.</text>
</comment>
<dbReference type="PANTHER" id="PTHR45848:SF4">
    <property type="entry name" value="DUAL SPECIFICITY PROTEIN PHOSPHATASE 12"/>
    <property type="match status" value="1"/>
</dbReference>
<evidence type="ECO:0000259" key="8">
    <source>
        <dbReference type="PROSITE" id="PS50056"/>
    </source>
</evidence>
<dbReference type="SMART" id="SM00195">
    <property type="entry name" value="DSPc"/>
    <property type="match status" value="1"/>
</dbReference>
<dbReference type="Gene3D" id="3.90.190.10">
    <property type="entry name" value="Protein tyrosine phosphatase superfamily"/>
    <property type="match status" value="1"/>
</dbReference>
<evidence type="ECO:0000313" key="9">
    <source>
        <dbReference type="EMBL" id="KAF8563556.1"/>
    </source>
</evidence>
<keyword evidence="6" id="KW-0732">Signal</keyword>
<evidence type="ECO:0000256" key="3">
    <source>
        <dbReference type="ARBA" id="ARBA00022801"/>
    </source>
</evidence>
<dbReference type="InterPro" id="IPR029021">
    <property type="entry name" value="Prot-tyrosine_phosphatase-like"/>
</dbReference>
<dbReference type="AlphaFoldDB" id="A0A8T0D850"/>
<feature type="domain" description="Tyrosine-protein phosphatase" evidence="7">
    <location>
        <begin position="33"/>
        <end position="172"/>
    </location>
</feature>
<dbReference type="GO" id="GO:0005634">
    <property type="term" value="C:nucleus"/>
    <property type="evidence" value="ECO:0007669"/>
    <property type="project" value="TreeGrafter"/>
</dbReference>
<dbReference type="PROSITE" id="PS00383">
    <property type="entry name" value="TYR_PHOSPHATASE_1"/>
    <property type="match status" value="1"/>
</dbReference>
<dbReference type="CDD" id="cd14498">
    <property type="entry name" value="DSP"/>
    <property type="match status" value="1"/>
</dbReference>
<keyword evidence="10" id="KW-1185">Reference proteome</keyword>
<dbReference type="GO" id="GO:0004725">
    <property type="term" value="F:protein tyrosine phosphatase activity"/>
    <property type="evidence" value="ECO:0007669"/>
    <property type="project" value="UniProtKB-EC"/>
</dbReference>
<dbReference type="EC" id="3.1.3.48" evidence="2"/>
<dbReference type="InterPro" id="IPR000340">
    <property type="entry name" value="Dual-sp_phosphatase_cat-dom"/>
</dbReference>
<dbReference type="GO" id="GO:0008138">
    <property type="term" value="F:protein tyrosine/serine/threonine phosphatase activity"/>
    <property type="evidence" value="ECO:0007669"/>
    <property type="project" value="TreeGrafter"/>
</dbReference>
<name>A0A8T0D850_9TREM</name>
<feature type="chain" id="PRO_5035871881" description="protein-tyrosine-phosphatase" evidence="6">
    <location>
        <begin position="22"/>
        <end position="340"/>
    </location>
</feature>
<keyword evidence="3" id="KW-0378">Hydrolase</keyword>
<evidence type="ECO:0000256" key="1">
    <source>
        <dbReference type="ARBA" id="ARBA00008601"/>
    </source>
</evidence>
<comment type="similarity">
    <text evidence="1">Belongs to the protein-tyrosine phosphatase family. Non-receptor class dual specificity subfamily.</text>
</comment>
<evidence type="ECO:0000259" key="7">
    <source>
        <dbReference type="PROSITE" id="PS50054"/>
    </source>
</evidence>
<evidence type="ECO:0000313" key="10">
    <source>
        <dbReference type="Proteomes" id="UP000699462"/>
    </source>
</evidence>